<comment type="caution">
    <text evidence="10">The sequence shown here is derived from an EMBL/GenBank/DDBJ whole genome shotgun (WGS) entry which is preliminary data.</text>
</comment>
<name>A0A366HHE9_9BACT</name>
<sequence length="564" mass="60926">MSRSVALAIFFSVIAFFAFFFVLPLWETVKAAFISDKNTFTLQYVWNIFASPIYREGLVNSLIMAVGSTAGCLLISLPLALVYSKFEFPGRTVLNALVLLPMILPPFVGAIGVRAMLGQAGALNSLLIKAGFMDAQHPADWLGQGQMTGIIIMNVLHLFPILYLNIVAALSNLDPALEEAAANLGCPPQMRFWRITLPLIMPGIFAGGTIVFIWAFTELGVPLVFDFRRVTSVQIFDEIKDLSDNPLPYALVVIMLLFTVVLYLLSKLVFERGSVMGGGRATTGRVMKRLPMGLAMACSLLFALCIAISVIPHLGVLLLSVSTDWYGTVLPEGLTLKHFGEALGHELTLPSVSNSLKYASLAVILDLVLGIGIAYVTVRTRIWGRHLLDAAAMLPLAVPGLVLAFGFLAMSREGKPLHWLMLGENPLLLLVIAYAVRRLPYVVRSASAGFQQISPELEYAAQNLGAPPLRALARVTLPLIMPNLIAGGLLAFAFAMLEVSDSMILAQQSIHYPITKAIYALVASLGNGPYLASALGVWAMVFLGITLLGAGLLLGRKLGTLFRA</sequence>
<keyword evidence="2 8" id="KW-0813">Transport</keyword>
<feature type="transmembrane region" description="Helical" evidence="8">
    <location>
        <begin position="150"/>
        <end position="171"/>
    </location>
</feature>
<evidence type="ECO:0000256" key="2">
    <source>
        <dbReference type="ARBA" id="ARBA00022448"/>
    </source>
</evidence>
<feature type="transmembrane region" description="Helical" evidence="8">
    <location>
        <begin position="96"/>
        <end position="117"/>
    </location>
</feature>
<accession>A0A366HHE9</accession>
<evidence type="ECO:0000256" key="5">
    <source>
        <dbReference type="ARBA" id="ARBA00022692"/>
    </source>
</evidence>
<dbReference type="EMBL" id="QNRR01000007">
    <property type="protein sequence ID" value="RBP41255.1"/>
    <property type="molecule type" value="Genomic_DNA"/>
</dbReference>
<keyword evidence="5 8" id="KW-0812">Transmembrane</keyword>
<evidence type="ECO:0000256" key="6">
    <source>
        <dbReference type="ARBA" id="ARBA00022989"/>
    </source>
</evidence>
<feature type="transmembrane region" description="Helical" evidence="8">
    <location>
        <begin position="479"/>
        <end position="497"/>
    </location>
</feature>
<keyword evidence="7 8" id="KW-0472">Membrane</keyword>
<proteinExistence type="inferred from homology"/>
<keyword evidence="11" id="KW-1185">Reference proteome</keyword>
<reference evidence="10 11" key="1">
    <citation type="submission" date="2018-06" db="EMBL/GenBank/DDBJ databases">
        <title>Genomic Encyclopedia of Type Strains, Phase IV (KMG-IV): sequencing the most valuable type-strain genomes for metagenomic binning, comparative biology and taxonomic classification.</title>
        <authorList>
            <person name="Goeker M."/>
        </authorList>
    </citation>
    <scope>NUCLEOTIDE SEQUENCE [LARGE SCALE GENOMIC DNA]</scope>
    <source>
        <strain evidence="10 11">DSM 25532</strain>
    </source>
</reference>
<dbReference type="PANTHER" id="PTHR43357">
    <property type="entry name" value="INNER MEMBRANE ABC TRANSPORTER PERMEASE PROTEIN YDCV"/>
    <property type="match status" value="1"/>
</dbReference>
<feature type="domain" description="ABC transmembrane type-1" evidence="9">
    <location>
        <begin position="58"/>
        <end position="266"/>
    </location>
</feature>
<dbReference type="RefSeq" id="WP_113959901.1">
    <property type="nucleotide sequence ID" value="NZ_QNRR01000007.1"/>
</dbReference>
<feature type="transmembrane region" description="Helical" evidence="8">
    <location>
        <begin position="390"/>
        <end position="411"/>
    </location>
</feature>
<dbReference type="GO" id="GO:0005886">
    <property type="term" value="C:plasma membrane"/>
    <property type="evidence" value="ECO:0007669"/>
    <property type="project" value="UniProtKB-SubCell"/>
</dbReference>
<feature type="transmembrane region" description="Helical" evidence="8">
    <location>
        <begin position="192"/>
        <end position="216"/>
    </location>
</feature>
<feature type="transmembrane region" description="Helical" evidence="8">
    <location>
        <begin position="417"/>
        <end position="436"/>
    </location>
</feature>
<dbReference type="OrthoDB" id="57323at2"/>
<dbReference type="InterPro" id="IPR000515">
    <property type="entry name" value="MetI-like"/>
</dbReference>
<comment type="subcellular location">
    <subcellularLocation>
        <location evidence="1">Cell inner membrane</location>
        <topology evidence="1">Multi-pass membrane protein</topology>
    </subcellularLocation>
    <subcellularLocation>
        <location evidence="8">Cell membrane</location>
        <topology evidence="8">Multi-pass membrane protein</topology>
    </subcellularLocation>
</comment>
<evidence type="ECO:0000256" key="4">
    <source>
        <dbReference type="ARBA" id="ARBA00022519"/>
    </source>
</evidence>
<feature type="transmembrane region" description="Helical" evidence="8">
    <location>
        <begin position="62"/>
        <end position="84"/>
    </location>
</feature>
<gene>
    <name evidence="10" type="ORF">DES53_10786</name>
</gene>
<evidence type="ECO:0000313" key="11">
    <source>
        <dbReference type="Proteomes" id="UP000253426"/>
    </source>
</evidence>
<feature type="transmembrane region" description="Helical" evidence="8">
    <location>
        <begin position="290"/>
        <end position="311"/>
    </location>
</feature>
<evidence type="ECO:0000256" key="7">
    <source>
        <dbReference type="ARBA" id="ARBA00023136"/>
    </source>
</evidence>
<dbReference type="Pfam" id="PF00528">
    <property type="entry name" value="BPD_transp_1"/>
    <property type="match status" value="2"/>
</dbReference>
<keyword evidence="4" id="KW-0997">Cell inner membrane</keyword>
<dbReference type="SUPFAM" id="SSF161098">
    <property type="entry name" value="MetI-like"/>
    <property type="match status" value="2"/>
</dbReference>
<feature type="transmembrane region" description="Helical" evidence="8">
    <location>
        <begin position="358"/>
        <end position="378"/>
    </location>
</feature>
<evidence type="ECO:0000313" key="10">
    <source>
        <dbReference type="EMBL" id="RBP41255.1"/>
    </source>
</evidence>
<dbReference type="PANTHER" id="PTHR43357:SF4">
    <property type="entry name" value="INNER MEMBRANE ABC TRANSPORTER PERMEASE PROTEIN YDCV"/>
    <property type="match status" value="1"/>
</dbReference>
<organism evidence="10 11">
    <name type="scientific">Roseimicrobium gellanilyticum</name>
    <dbReference type="NCBI Taxonomy" id="748857"/>
    <lineage>
        <taxon>Bacteria</taxon>
        <taxon>Pseudomonadati</taxon>
        <taxon>Verrucomicrobiota</taxon>
        <taxon>Verrucomicrobiia</taxon>
        <taxon>Verrucomicrobiales</taxon>
        <taxon>Verrucomicrobiaceae</taxon>
        <taxon>Roseimicrobium</taxon>
    </lineage>
</organism>
<dbReference type="Proteomes" id="UP000253426">
    <property type="component" value="Unassembled WGS sequence"/>
</dbReference>
<dbReference type="GO" id="GO:0055085">
    <property type="term" value="P:transmembrane transport"/>
    <property type="evidence" value="ECO:0007669"/>
    <property type="project" value="InterPro"/>
</dbReference>
<evidence type="ECO:0000256" key="3">
    <source>
        <dbReference type="ARBA" id="ARBA00022475"/>
    </source>
</evidence>
<feature type="transmembrane region" description="Helical" evidence="8">
    <location>
        <begin position="249"/>
        <end position="270"/>
    </location>
</feature>
<keyword evidence="6 8" id="KW-1133">Transmembrane helix</keyword>
<protein>
    <submittedName>
        <fullName evidence="10">Iron(III) transport system permease protein</fullName>
    </submittedName>
</protein>
<dbReference type="CDD" id="cd06261">
    <property type="entry name" value="TM_PBP2"/>
    <property type="match status" value="2"/>
</dbReference>
<evidence type="ECO:0000256" key="1">
    <source>
        <dbReference type="ARBA" id="ARBA00004429"/>
    </source>
</evidence>
<dbReference type="AlphaFoldDB" id="A0A366HHE9"/>
<dbReference type="Gene3D" id="1.10.3720.10">
    <property type="entry name" value="MetI-like"/>
    <property type="match status" value="2"/>
</dbReference>
<evidence type="ECO:0000259" key="9">
    <source>
        <dbReference type="PROSITE" id="PS50928"/>
    </source>
</evidence>
<comment type="similarity">
    <text evidence="8">Belongs to the binding-protein-dependent transport system permease family.</text>
</comment>
<keyword evidence="3" id="KW-1003">Cell membrane</keyword>
<feature type="domain" description="ABC transmembrane type-1" evidence="9">
    <location>
        <begin position="352"/>
        <end position="549"/>
    </location>
</feature>
<dbReference type="InterPro" id="IPR035906">
    <property type="entry name" value="MetI-like_sf"/>
</dbReference>
<evidence type="ECO:0000256" key="8">
    <source>
        <dbReference type="RuleBase" id="RU363032"/>
    </source>
</evidence>
<feature type="transmembrane region" description="Helical" evidence="8">
    <location>
        <begin position="530"/>
        <end position="554"/>
    </location>
</feature>
<dbReference type="PROSITE" id="PS50928">
    <property type="entry name" value="ABC_TM1"/>
    <property type="match status" value="2"/>
</dbReference>